<evidence type="ECO:0000259" key="2">
    <source>
        <dbReference type="Pfam" id="PF01337"/>
    </source>
</evidence>
<reference evidence="4" key="2">
    <citation type="submission" date="2016-01" db="EMBL/GenBank/DDBJ databases">
        <title>Draft Genome Sequence of Paenibacillus amylolyticus Heshi-A3 that Was Isolated from Fermented Rice Bran with Aging Salted Mackerel, Which Was Named Heshiko as Traditional Fermented Seafood in Japan.</title>
        <authorList>
            <person name="Akuzawa S."/>
            <person name="Nakagawa J."/>
            <person name="Kanekatsu T."/>
            <person name="Kubota E."/>
            <person name="Ohtake R."/>
            <person name="Suzuki T."/>
            <person name="Kanesaki Y."/>
        </authorList>
    </citation>
    <scope>NUCLEOTIDE SEQUENCE [LARGE SCALE GENOMIC DNA]</scope>
    <source>
        <strain evidence="4">Heshi-A3</strain>
    </source>
</reference>
<evidence type="ECO:0000313" key="3">
    <source>
        <dbReference type="EMBL" id="GAS81148.1"/>
    </source>
</evidence>
<dbReference type="RefSeq" id="WP_062833891.1">
    <property type="nucleotide sequence ID" value="NZ_BCNV01000001.1"/>
</dbReference>
<evidence type="ECO:0000313" key="4">
    <source>
        <dbReference type="Proteomes" id="UP000069697"/>
    </source>
</evidence>
<accession>A0A100VJT9</accession>
<evidence type="ECO:0000256" key="1">
    <source>
        <dbReference type="ARBA" id="ARBA00006845"/>
    </source>
</evidence>
<dbReference type="SUPFAM" id="SSF52038">
    <property type="entry name" value="Barstar-related"/>
    <property type="match status" value="1"/>
</dbReference>
<organism evidence="3 4">
    <name type="scientific">Paenibacillus amylolyticus</name>
    <dbReference type="NCBI Taxonomy" id="1451"/>
    <lineage>
        <taxon>Bacteria</taxon>
        <taxon>Bacillati</taxon>
        <taxon>Bacillota</taxon>
        <taxon>Bacilli</taxon>
        <taxon>Bacillales</taxon>
        <taxon>Paenibacillaceae</taxon>
        <taxon>Paenibacillus</taxon>
    </lineage>
</organism>
<sequence length="91" mass="10410">MNIVILDGEDFANTAELHQQLKDKLDLPDFYGGNLDALWDCLTGTIELPLELKWTNYRISEERLGNEAGRVRDLMLEVQAEQSGFQLNVEK</sequence>
<reference evidence="3 4" key="1">
    <citation type="journal article" date="2016" name="Genome Announc.">
        <title>Draft Genome Sequence of Paenibacillus amylolyticus Heshi-A3, Isolated from Fermented Rice Bran in a Japanese Fermented Seafood Dish.</title>
        <authorList>
            <person name="Akuzawa S."/>
            <person name="Nagaoka J."/>
            <person name="Kanekatsu M."/>
            <person name="Kubota E."/>
            <person name="Ohtake R."/>
            <person name="Suzuki T."/>
            <person name="Kanesaki Y."/>
        </authorList>
    </citation>
    <scope>NUCLEOTIDE SEQUENCE [LARGE SCALE GENOMIC DNA]</scope>
    <source>
        <strain evidence="3 4">Heshi-A3</strain>
    </source>
</reference>
<dbReference type="CDD" id="cd05142">
    <property type="entry name" value="Barstar"/>
    <property type="match status" value="1"/>
</dbReference>
<proteinExistence type="inferred from homology"/>
<dbReference type="EMBL" id="BCNV01000001">
    <property type="protein sequence ID" value="GAS81148.1"/>
    <property type="molecule type" value="Genomic_DNA"/>
</dbReference>
<feature type="domain" description="Barstar (barnase inhibitor)" evidence="2">
    <location>
        <begin position="1"/>
        <end position="86"/>
    </location>
</feature>
<protein>
    <submittedName>
        <fullName evidence="3">Ribonuclease inhibitor</fullName>
    </submittedName>
</protein>
<dbReference type="AlphaFoldDB" id="A0A100VJT9"/>
<dbReference type="InterPro" id="IPR000468">
    <property type="entry name" value="Barstar"/>
</dbReference>
<comment type="similarity">
    <text evidence="1">Belongs to the barstar family.</text>
</comment>
<gene>
    <name evidence="3" type="ORF">PAHA3_1222</name>
</gene>
<dbReference type="Proteomes" id="UP000069697">
    <property type="component" value="Unassembled WGS sequence"/>
</dbReference>
<dbReference type="Pfam" id="PF01337">
    <property type="entry name" value="Barstar"/>
    <property type="match status" value="1"/>
</dbReference>
<dbReference type="InterPro" id="IPR035905">
    <property type="entry name" value="Barstar-like_sf"/>
</dbReference>
<name>A0A100VJT9_PAEAM</name>
<comment type="caution">
    <text evidence="3">The sequence shown here is derived from an EMBL/GenBank/DDBJ whole genome shotgun (WGS) entry which is preliminary data.</text>
</comment>
<dbReference type="Gene3D" id="3.30.370.10">
    <property type="entry name" value="Barstar-like"/>
    <property type="match status" value="1"/>
</dbReference>